<gene>
    <name evidence="2" type="ordered locus">MHF_1182</name>
</gene>
<dbReference type="KEGG" id="mhf:MHF_1182"/>
<dbReference type="HOGENOM" id="CLU_043940_0_0_14"/>
<dbReference type="AlphaFoldDB" id="F6FJR8"/>
<dbReference type="BioCyc" id="MHAE859194:G1GR7-1175-MONOMER"/>
<keyword evidence="1" id="KW-0175">Coiled coil</keyword>
<proteinExistence type="predicted"/>
<dbReference type="EMBL" id="CP002808">
    <property type="protein sequence ID" value="AEG73423.1"/>
    <property type="molecule type" value="Genomic_DNA"/>
</dbReference>
<accession>F6FJR8</accession>
<organism evidence="2 3">
    <name type="scientific">Mycoplasma haemofelis (strain Ohio2)</name>
    <dbReference type="NCBI Taxonomy" id="859194"/>
    <lineage>
        <taxon>Bacteria</taxon>
        <taxon>Bacillati</taxon>
        <taxon>Mycoplasmatota</taxon>
        <taxon>Mollicutes</taxon>
        <taxon>Mycoplasmataceae</taxon>
        <taxon>Mycoplasma</taxon>
    </lineage>
</organism>
<reference key="2">
    <citation type="submission" date="2011-05" db="EMBL/GenBank/DDBJ databases">
        <title>The Genome of Mycoplasma haemofelis Strain Ohio2, a pathogenic hemoplasma of the cat.</title>
        <authorList>
            <person name="Santos A.P."/>
            <person name="Guimaraes A.M.S."/>
            <person name="SanMiguel P.J."/>
            <person name="Martin S.W."/>
            <person name="Messick J.B."/>
        </authorList>
    </citation>
    <scope>NUCLEOTIDE SEQUENCE</scope>
    <source>
        <strain>Ohio2</strain>
    </source>
</reference>
<feature type="coiled-coil region" evidence="1">
    <location>
        <begin position="53"/>
        <end position="189"/>
    </location>
</feature>
<evidence type="ECO:0000313" key="2">
    <source>
        <dbReference type="EMBL" id="AEG73423.1"/>
    </source>
</evidence>
<dbReference type="STRING" id="859194.MHF_1182"/>
<evidence type="ECO:0000256" key="1">
    <source>
        <dbReference type="SAM" id="Coils"/>
    </source>
</evidence>
<reference evidence="2 3" key="1">
    <citation type="journal article" date="2011" name="J. Bacteriol.">
        <title>Complete genome sequences of two hemotropic Mycoplasmas, Mycoplasma haemofelis strain Ohio2 and Mycoplasma suis strain Illinois.</title>
        <authorList>
            <person name="Messick J.B."/>
            <person name="Santos A.P."/>
            <person name="Guimaraes A.M."/>
        </authorList>
    </citation>
    <scope>NUCLEOTIDE SEQUENCE [LARGE SCALE GENOMIC DNA]</scope>
    <source>
        <strain evidence="2 3">Ohio2</strain>
    </source>
</reference>
<dbReference type="Proteomes" id="UP000007952">
    <property type="component" value="Chromosome"/>
</dbReference>
<evidence type="ECO:0000313" key="3">
    <source>
        <dbReference type="Proteomes" id="UP000007952"/>
    </source>
</evidence>
<sequence>MVGVKDFFLSLITLGAWGLYKLLRIKEGVNRLRLDDLEPIQELVDKWGFIPQIQSKLEELEGLRKKYDDSEKKVEELLRTQEEILDKERSVDEERCRRIEELKNQLHEKEDLVRSKDATLEKLREEKITLSNQRDFWNLKNQELTSARNDFESKYKTSHENVIKLQSLNETLTKENGELSKEISSWQELHEGKTLSKVKEDKKREEEEIARVHGIGLNVNDSGDALEDWVYSELETISRGCLGQLKVQREHSISNSTGKSLRIDFLLSFCSPNESDEDFKMVLECKNTLSPTEKDISKKFYKQALEYARSEKAKFAVIVTTMNFDNKKEGYLLIDGTRWESIFGELQRSTDPMFYVICPTFLKSFIFLTLNVRSCFKIAKATGFQGLFNSSNKKLFEDIMKDLSHNLDQFSRSLSVLVDVSRKQRETISKLANYQTRLEKHLDVVKVSTLKSVEGGMQLLENMNSVVAVDEKTLPLAKEEVHDGGVH</sequence>
<protein>
    <submittedName>
        <fullName evidence="2">Uncharacterized protein</fullName>
    </submittedName>
</protein>
<name>F6FJR8_MYCHI</name>